<accession>A0AAV4NW95</accession>
<organism evidence="1 2">
    <name type="scientific">Caerostris extrusa</name>
    <name type="common">Bark spider</name>
    <name type="synonym">Caerostris bankana</name>
    <dbReference type="NCBI Taxonomy" id="172846"/>
    <lineage>
        <taxon>Eukaryota</taxon>
        <taxon>Metazoa</taxon>
        <taxon>Ecdysozoa</taxon>
        <taxon>Arthropoda</taxon>
        <taxon>Chelicerata</taxon>
        <taxon>Arachnida</taxon>
        <taxon>Araneae</taxon>
        <taxon>Araneomorphae</taxon>
        <taxon>Entelegynae</taxon>
        <taxon>Araneoidea</taxon>
        <taxon>Araneidae</taxon>
        <taxon>Caerostris</taxon>
    </lineage>
</organism>
<comment type="caution">
    <text evidence="1">The sequence shown here is derived from an EMBL/GenBank/DDBJ whole genome shotgun (WGS) entry which is preliminary data.</text>
</comment>
<sequence>MEWNIYILPDLPHPFFRARGWDSQECSGEGGGGAEHSGKISQGVEVGGSFARVENRLSSKSPATTSHRHSIDLTFRQKEFYSVIADHCVGAHRCTFLQDGSSVTINFSSSLAVPKKKEGASPLPVSKMGNDWQGCSCGYRTRNAWLRFVCEEGWIITTVCEMILVDI</sequence>
<name>A0AAV4NW95_CAEEX</name>
<evidence type="ECO:0000313" key="1">
    <source>
        <dbReference type="EMBL" id="GIX89079.1"/>
    </source>
</evidence>
<evidence type="ECO:0000313" key="2">
    <source>
        <dbReference type="Proteomes" id="UP001054945"/>
    </source>
</evidence>
<dbReference type="AlphaFoldDB" id="A0AAV4NW95"/>
<proteinExistence type="predicted"/>
<protein>
    <submittedName>
        <fullName evidence="1">Uncharacterized protein</fullName>
    </submittedName>
</protein>
<reference evidence="1 2" key="1">
    <citation type="submission" date="2021-06" db="EMBL/GenBank/DDBJ databases">
        <title>Caerostris extrusa draft genome.</title>
        <authorList>
            <person name="Kono N."/>
            <person name="Arakawa K."/>
        </authorList>
    </citation>
    <scope>NUCLEOTIDE SEQUENCE [LARGE SCALE GENOMIC DNA]</scope>
</reference>
<keyword evidence="2" id="KW-1185">Reference proteome</keyword>
<gene>
    <name evidence="1" type="ORF">CEXT_759631</name>
</gene>
<dbReference type="Proteomes" id="UP001054945">
    <property type="component" value="Unassembled WGS sequence"/>
</dbReference>
<dbReference type="EMBL" id="BPLR01003823">
    <property type="protein sequence ID" value="GIX89079.1"/>
    <property type="molecule type" value="Genomic_DNA"/>
</dbReference>